<reference evidence="5 6" key="1">
    <citation type="journal article" date="2019" name="BMC Genomics">
        <title>New insights from Opisthorchis felineus genome: update on genomics of the epidemiologically important liver flukes.</title>
        <authorList>
            <person name="Ershov N.I."/>
            <person name="Mordvinov V.A."/>
            <person name="Prokhortchouk E.B."/>
            <person name="Pakharukova M.Y."/>
            <person name="Gunbin K.V."/>
            <person name="Ustyantsev K."/>
            <person name="Genaev M.A."/>
            <person name="Blinov A.G."/>
            <person name="Mazur A."/>
            <person name="Boulygina E."/>
            <person name="Tsygankova S."/>
            <person name="Khrameeva E."/>
            <person name="Chekanov N."/>
            <person name="Fan G."/>
            <person name="Xiao A."/>
            <person name="Zhang H."/>
            <person name="Xu X."/>
            <person name="Yang H."/>
            <person name="Solovyev V."/>
            <person name="Lee S.M."/>
            <person name="Liu X."/>
            <person name="Afonnikov D.A."/>
            <person name="Skryabin K.G."/>
        </authorList>
    </citation>
    <scope>NUCLEOTIDE SEQUENCE [LARGE SCALE GENOMIC DNA]</scope>
    <source>
        <strain evidence="5">AK-0245</strain>
        <tissue evidence="5">Whole organism</tissue>
    </source>
</reference>
<dbReference type="GO" id="GO:0140662">
    <property type="term" value="F:ATP-dependent protein folding chaperone"/>
    <property type="evidence" value="ECO:0007669"/>
    <property type="project" value="InterPro"/>
</dbReference>
<dbReference type="GO" id="GO:0005829">
    <property type="term" value="C:cytosol"/>
    <property type="evidence" value="ECO:0007669"/>
    <property type="project" value="TreeGrafter"/>
</dbReference>
<keyword evidence="3" id="KW-0067">ATP-binding</keyword>
<dbReference type="AlphaFoldDB" id="A0A4S2M551"/>
<accession>A0A4S2M551</accession>
<evidence type="ECO:0000313" key="5">
    <source>
        <dbReference type="EMBL" id="TGZ69137.1"/>
    </source>
</evidence>
<dbReference type="PANTHER" id="PTHR45639:SF4">
    <property type="entry name" value="HSC70CB, ISOFORM G"/>
    <property type="match status" value="1"/>
</dbReference>
<dbReference type="Gene3D" id="3.30.420.40">
    <property type="match status" value="2"/>
</dbReference>
<dbReference type="PROSITE" id="PS01036">
    <property type="entry name" value="HSP70_3"/>
    <property type="match status" value="1"/>
</dbReference>
<dbReference type="InterPro" id="IPR013126">
    <property type="entry name" value="Hsp_70_fam"/>
</dbReference>
<sequence>MNVGAETVTVTSDSLSAEYNFCGEIKREKFESTCCPLLERFGVVIKKCLQQCTQVQPESIHSVEMVGGCSRMPALRAIVAKIFNTPPCMTLDVDEAVAKGCAIQAAMCSPLFRYPFKIVESAVSKTPEHMNINPLTQKQLDEFRLVEMEINSLTARDCELANVKAILAHLISQLHERAKQLTPRGSISPVSMERLVSIDTWVKRMGKCGSVHDYLEHIKSLRKLCEKIKTTARSSPGKSSKDTSVAREQKRKQWFSKPQLAHHSAVKLRPQSQETSGVWSSTTSSRDIVASSLTGHASATGPRGTAGLPVCCSVTKTQDDSRSGVEQSTPAQKTPTDSAVGTLPFVTTSRVDESKTAQLNRANTNSAVSVTSMVAFFESSNQLRASVLSSPTAGLPIEDKVKKVNKPATTPAGNLVDSGSSFVRTVVDAEGAKFGSLRKMSTTDSVCRSEGSTKRLFSAVKLKAPSVAQGSNNVSRNDSSTADNARASVTPPMTLRSSSAGTISSNSGEIFKNAPVLPKPPELNNLSATLLCDPEFRNVPKTSSPTLLDMSNGCGHSGNELLMRIPSNSVEPLIPGACLPNVTKTEAVSKVTTQDSSKMWDGDHSFNAKIAVPPVLQEPVSSTMSLPSDRIYKHLPKSTQLNSQKAANIRQGFLATTDRPWMRKCSSTYSSPAKPQETKNGTVTPIVKKTNATGVNNRFISLPPPPEFLGSPASLLTSGLPDEPTHSHTRSGAINEIRQFTYRPVPAPSSPLLRTNSSTISQSNRKPHVLGPKRLSASLRTLGAGYCFGSAFGNSKIVDSNMSSVTQTTGTNNEPAGILRYRVKSAPNGLNVRNRTSKGEDSVQTILGFFDNIQLYSRGITWRFRELYQSVDALKIWLVRFTPSNKPPPHPERVDAELQLLDKITHTLWRHKVDTVENLSFLERHKPSVNLQGNSSVIGLEKADQISLASLESRMAIMVQDGEALNSKLQKYICHLEKTGDSRHSFRIPEGINRKRTIAINLEKYGSFVKQNVAQLSAQLSSTLGRNRETTAFKQVRYEKVCVRIT</sequence>
<evidence type="ECO:0000256" key="2">
    <source>
        <dbReference type="ARBA" id="ARBA00022741"/>
    </source>
</evidence>
<dbReference type="Gene3D" id="3.90.640.10">
    <property type="entry name" value="Actin, Chain A, domain 4"/>
    <property type="match status" value="1"/>
</dbReference>
<feature type="region of interest" description="Disordered" evidence="4">
    <location>
        <begin position="230"/>
        <end position="281"/>
    </location>
</feature>
<gene>
    <name evidence="5" type="ORF">CRM22_003905</name>
</gene>
<dbReference type="GO" id="GO:0005634">
    <property type="term" value="C:nucleus"/>
    <property type="evidence" value="ECO:0007669"/>
    <property type="project" value="TreeGrafter"/>
</dbReference>
<dbReference type="GO" id="GO:0005524">
    <property type="term" value="F:ATP binding"/>
    <property type="evidence" value="ECO:0007669"/>
    <property type="project" value="UniProtKB-KW"/>
</dbReference>
<protein>
    <submittedName>
        <fullName evidence="5">Uncharacterized protein</fullName>
    </submittedName>
</protein>
<dbReference type="Pfam" id="PF00012">
    <property type="entry name" value="HSP70"/>
    <property type="match status" value="1"/>
</dbReference>
<feature type="compositionally biased region" description="Low complexity" evidence="4">
    <location>
        <begin position="497"/>
        <end position="506"/>
    </location>
</feature>
<feature type="region of interest" description="Disordered" evidence="4">
    <location>
        <begin position="467"/>
        <end position="506"/>
    </location>
</feature>
<evidence type="ECO:0000256" key="3">
    <source>
        <dbReference type="ARBA" id="ARBA00022840"/>
    </source>
</evidence>
<comment type="similarity">
    <text evidence="1">Belongs to the heat shock protein 70 family.</text>
</comment>
<dbReference type="EMBL" id="SJOL01006199">
    <property type="protein sequence ID" value="TGZ69137.1"/>
    <property type="molecule type" value="Genomic_DNA"/>
</dbReference>
<feature type="compositionally biased region" description="Basic and acidic residues" evidence="4">
    <location>
        <begin position="239"/>
        <end position="248"/>
    </location>
</feature>
<feature type="region of interest" description="Disordered" evidence="4">
    <location>
        <begin position="316"/>
        <end position="341"/>
    </location>
</feature>
<comment type="caution">
    <text evidence="5">The sequence shown here is derived from an EMBL/GenBank/DDBJ whole genome shotgun (WGS) entry which is preliminary data.</text>
</comment>
<dbReference type="PANTHER" id="PTHR45639">
    <property type="entry name" value="HSC70CB, ISOFORM G-RELATED"/>
    <property type="match status" value="1"/>
</dbReference>
<feature type="compositionally biased region" description="Polar residues" evidence="4">
    <location>
        <begin position="324"/>
        <end position="341"/>
    </location>
</feature>
<evidence type="ECO:0000256" key="4">
    <source>
        <dbReference type="SAM" id="MobiDB-lite"/>
    </source>
</evidence>
<dbReference type="PRINTS" id="PR00301">
    <property type="entry name" value="HEATSHOCK70"/>
</dbReference>
<dbReference type="InterPro" id="IPR043129">
    <property type="entry name" value="ATPase_NBD"/>
</dbReference>
<keyword evidence="2" id="KW-0547">Nucleotide-binding</keyword>
<dbReference type="STRING" id="147828.A0A4S2M551"/>
<feature type="region of interest" description="Disordered" evidence="4">
    <location>
        <begin position="745"/>
        <end position="769"/>
    </location>
</feature>
<dbReference type="Proteomes" id="UP000308267">
    <property type="component" value="Unassembled WGS sequence"/>
</dbReference>
<evidence type="ECO:0000256" key="1">
    <source>
        <dbReference type="ARBA" id="ARBA00007381"/>
    </source>
</evidence>
<dbReference type="InterPro" id="IPR018181">
    <property type="entry name" value="Heat_shock_70_CS"/>
</dbReference>
<keyword evidence="6" id="KW-1185">Reference proteome</keyword>
<name>A0A4S2M551_OPIFE</name>
<proteinExistence type="inferred from homology"/>
<feature type="compositionally biased region" description="Polar residues" evidence="4">
    <location>
        <begin position="270"/>
        <end position="281"/>
    </location>
</feature>
<dbReference type="SUPFAM" id="SSF53067">
    <property type="entry name" value="Actin-like ATPase domain"/>
    <property type="match status" value="1"/>
</dbReference>
<evidence type="ECO:0000313" key="6">
    <source>
        <dbReference type="Proteomes" id="UP000308267"/>
    </source>
</evidence>
<feature type="compositionally biased region" description="Polar residues" evidence="4">
    <location>
        <begin position="752"/>
        <end position="764"/>
    </location>
</feature>
<organism evidence="5 6">
    <name type="scientific">Opisthorchis felineus</name>
    <dbReference type="NCBI Taxonomy" id="147828"/>
    <lineage>
        <taxon>Eukaryota</taxon>
        <taxon>Metazoa</taxon>
        <taxon>Spiralia</taxon>
        <taxon>Lophotrochozoa</taxon>
        <taxon>Platyhelminthes</taxon>
        <taxon>Trematoda</taxon>
        <taxon>Digenea</taxon>
        <taxon>Opisthorchiida</taxon>
        <taxon>Opisthorchiata</taxon>
        <taxon>Opisthorchiidae</taxon>
        <taxon>Opisthorchis</taxon>
    </lineage>
</organism>
<dbReference type="OrthoDB" id="10410885at2759"/>
<feature type="compositionally biased region" description="Polar residues" evidence="4">
    <location>
        <begin position="468"/>
        <end position="483"/>
    </location>
</feature>